<organism evidence="1 2">
    <name type="scientific">Rhizobium leguminosarum</name>
    <dbReference type="NCBI Taxonomy" id="384"/>
    <lineage>
        <taxon>Bacteria</taxon>
        <taxon>Pseudomonadati</taxon>
        <taxon>Pseudomonadota</taxon>
        <taxon>Alphaproteobacteria</taxon>
        <taxon>Hyphomicrobiales</taxon>
        <taxon>Rhizobiaceae</taxon>
        <taxon>Rhizobium/Agrobacterium group</taxon>
        <taxon>Rhizobium</taxon>
    </lineage>
</organism>
<protein>
    <recommendedName>
        <fullName evidence="3">UvrD-like helicase C-terminal domain-containing protein</fullName>
    </recommendedName>
</protein>
<dbReference type="EMBL" id="CP018234">
    <property type="protein sequence ID" value="API57352.1"/>
    <property type="molecule type" value="Genomic_DNA"/>
</dbReference>
<name>A0A1L3ZNX9_RHILE</name>
<geneLocation type="plasmid" evidence="1 2">
    <name>unnamed6</name>
</geneLocation>
<dbReference type="Gene3D" id="3.40.50.300">
    <property type="entry name" value="P-loop containing nucleotide triphosphate hydrolases"/>
    <property type="match status" value="1"/>
</dbReference>
<evidence type="ECO:0000313" key="2">
    <source>
        <dbReference type="Proteomes" id="UP000183050"/>
    </source>
</evidence>
<dbReference type="InterPro" id="IPR027417">
    <property type="entry name" value="P-loop_NTPase"/>
</dbReference>
<keyword evidence="1" id="KW-0614">Plasmid</keyword>
<reference evidence="1 2" key="1">
    <citation type="submission" date="2016-11" db="EMBL/GenBank/DDBJ databases">
        <title>Rhizobium leguminosarum bv. viciae strain Vaf12 isolated from Vavilovia formosa root nodules from Russia, Dagestan.</title>
        <authorList>
            <person name="Kimeklis A."/>
        </authorList>
    </citation>
    <scope>NUCLEOTIDE SEQUENCE [LARGE SCALE GENOMIC DNA]</scope>
    <source>
        <strain evidence="1 2">Vaf-108</strain>
        <plasmid evidence="2">Plasmid unnamed6</plasmid>
    </source>
</reference>
<evidence type="ECO:0000313" key="1">
    <source>
        <dbReference type="EMBL" id="API57352.1"/>
    </source>
</evidence>
<proteinExistence type="predicted"/>
<dbReference type="SUPFAM" id="SSF52540">
    <property type="entry name" value="P-loop containing nucleoside triphosphate hydrolases"/>
    <property type="match status" value="1"/>
</dbReference>
<evidence type="ECO:0008006" key="3">
    <source>
        <dbReference type="Google" id="ProtNLM"/>
    </source>
</evidence>
<sequence length="204" mass="23388">MKLSQKRKMRLSSFWLMSLSQFVGHIAQKRYGEMFRLLKKGPDLTCHDDKLLWRKDMDALLDLRKTGTVGDVIDHLKKTNRPHLADKIIMREEDLARIGPVPVPDEPRTVTRHRTIRPVAYTEIMALTKYLDGETAFATQHSVKGAQFDNVLVVLGGGSNHYKWPQLLELLETNAINSQNAGGFHRARNLFYVAISRPKKRLVD</sequence>
<gene>
    <name evidence="1" type="ORF">BMW22_38790</name>
</gene>
<dbReference type="Proteomes" id="UP000183050">
    <property type="component" value="Plasmid unnamed6"/>
</dbReference>
<accession>A0A1L3ZNX9</accession>
<dbReference type="AlphaFoldDB" id="A0A1L3ZNX9"/>